<gene>
    <name evidence="2" type="ORF">FNL38_10394</name>
</gene>
<dbReference type="InterPro" id="IPR002155">
    <property type="entry name" value="Thiolase"/>
</dbReference>
<dbReference type="InterPro" id="IPR055140">
    <property type="entry name" value="Thiolase_C_2"/>
</dbReference>
<dbReference type="PIRSF" id="PIRSF000429">
    <property type="entry name" value="Ac-CoA_Ac_transf"/>
    <property type="match status" value="1"/>
</dbReference>
<accession>A0A652YQB1</accession>
<dbReference type="PANTHER" id="PTHR42870">
    <property type="entry name" value="ACETYL-COA C-ACETYLTRANSFERASE"/>
    <property type="match status" value="1"/>
</dbReference>
<dbReference type="Gene3D" id="3.40.47.10">
    <property type="match status" value="1"/>
</dbReference>
<proteinExistence type="predicted"/>
<dbReference type="EMBL" id="VNIQ01000003">
    <property type="protein sequence ID" value="TYQ04744.1"/>
    <property type="molecule type" value="Genomic_DNA"/>
</dbReference>
<reference evidence="2" key="1">
    <citation type="submission" date="2019-07" db="EMBL/GenBank/DDBJ databases">
        <title>Genomic Encyclopedia of Type Strains, Phase IV (KMG-IV): sequencing the most valuable type-strain genomes for metagenomic binning, comparative biology and taxonomic classification.</title>
        <authorList>
            <person name="Goeker M."/>
        </authorList>
    </citation>
    <scope>NUCLEOTIDE SEQUENCE</scope>
    <source>
        <strain evidence="2">DSM 44596</strain>
    </source>
</reference>
<name>A0A652YQB1_NOCGL</name>
<dbReference type="InterPro" id="IPR016039">
    <property type="entry name" value="Thiolase-like"/>
</dbReference>
<comment type="caution">
    <text evidence="2">The sequence shown here is derived from an EMBL/GenBank/DDBJ whole genome shotgun (WGS) entry which is preliminary data.</text>
</comment>
<keyword evidence="2" id="KW-0808">Transferase</keyword>
<protein>
    <submittedName>
        <fullName evidence="2">Acetyl-CoA acetyltransferase</fullName>
    </submittedName>
</protein>
<sequence>MSGKTNVAVVGVGESEFGRGLNCSVDALVIEASRAAMCDAGLTARDIDGVIPAGSAFNADEIATALGVDRKFTASPGIPAGAGPLAAVALARTVIEAGQAETVLVYYGYMGSKPGGPYGYHARDPIKASLEMPFGWYGQPTYFAAWAQRYCHEYGVAPEDLGSIARSNRSWAQITPGAQKRTPMSQDDYLASPMVASPLRVADCCLITDGAGAVIVTALERARDLPNPPALIAGVGVTSVESTMTSFFTQKADMLSFGSARSGPIAFADAGLSVSDIDVAEIYDCFSISQAIQIEDLGFCSRGEGFAFTAEGNTAPGGAMPVNTNGGHMSYAYIPGIVHVIEAVRQLRGSRGQAQVAGAETALVAALGGPEHATLIFAKDH</sequence>
<dbReference type="CDD" id="cd00829">
    <property type="entry name" value="SCP-x_thiolase"/>
    <property type="match status" value="1"/>
</dbReference>
<dbReference type="AlphaFoldDB" id="A0A652YQB1"/>
<feature type="domain" description="Thiolase C-terminal" evidence="1">
    <location>
        <begin position="243"/>
        <end position="376"/>
    </location>
</feature>
<evidence type="ECO:0000259" key="1">
    <source>
        <dbReference type="Pfam" id="PF22691"/>
    </source>
</evidence>
<dbReference type="PANTHER" id="PTHR42870:SF1">
    <property type="entry name" value="NON-SPECIFIC LIPID-TRANSFER PROTEIN-LIKE 2"/>
    <property type="match status" value="1"/>
</dbReference>
<evidence type="ECO:0000313" key="2">
    <source>
        <dbReference type="EMBL" id="TYQ04744.1"/>
    </source>
</evidence>
<organism evidence="2">
    <name type="scientific">Nocardia globerula</name>
    <dbReference type="NCBI Taxonomy" id="1818"/>
    <lineage>
        <taxon>Bacteria</taxon>
        <taxon>Bacillati</taxon>
        <taxon>Actinomycetota</taxon>
        <taxon>Actinomycetes</taxon>
        <taxon>Mycobacteriales</taxon>
        <taxon>Nocardiaceae</taxon>
        <taxon>Nocardia</taxon>
    </lineage>
</organism>
<dbReference type="SUPFAM" id="SSF53901">
    <property type="entry name" value="Thiolase-like"/>
    <property type="match status" value="2"/>
</dbReference>
<dbReference type="Pfam" id="PF22691">
    <property type="entry name" value="Thiolase_C_1"/>
    <property type="match status" value="1"/>
</dbReference>
<dbReference type="GO" id="GO:0016747">
    <property type="term" value="F:acyltransferase activity, transferring groups other than amino-acyl groups"/>
    <property type="evidence" value="ECO:0007669"/>
    <property type="project" value="InterPro"/>
</dbReference>